<comment type="similarity">
    <text evidence="4">Belongs to the helicase family. DinG subfamily.</text>
</comment>
<comment type="caution">
    <text evidence="6">The sequence shown here is derived from an EMBL/GenBank/DDBJ whole genome shotgun (WGS) entry which is preliminary data.</text>
</comment>
<dbReference type="EMBL" id="JAMZFT010000002">
    <property type="protein sequence ID" value="MCP1336210.1"/>
    <property type="molecule type" value="Genomic_DNA"/>
</dbReference>
<dbReference type="PROSITE" id="PS51193">
    <property type="entry name" value="HELICASE_ATP_BIND_2"/>
    <property type="match status" value="1"/>
</dbReference>
<dbReference type="PANTHER" id="PTHR11472:SF34">
    <property type="entry name" value="REGULATOR OF TELOMERE ELONGATION HELICASE 1"/>
    <property type="match status" value="1"/>
</dbReference>
<dbReference type="GO" id="GO:0016818">
    <property type="term" value="F:hydrolase activity, acting on acid anhydrides, in phosphorus-containing anhydrides"/>
    <property type="evidence" value="ECO:0007669"/>
    <property type="project" value="InterPro"/>
</dbReference>
<dbReference type="GO" id="GO:0003676">
    <property type="term" value="F:nucleic acid binding"/>
    <property type="evidence" value="ECO:0007669"/>
    <property type="project" value="InterPro"/>
</dbReference>
<evidence type="ECO:0000259" key="5">
    <source>
        <dbReference type="PROSITE" id="PS51193"/>
    </source>
</evidence>
<dbReference type="RefSeq" id="WP_269332178.1">
    <property type="nucleotide sequence ID" value="NZ_JAMZFT010000002.1"/>
</dbReference>
<keyword evidence="3" id="KW-0067">ATP-binding</keyword>
<reference evidence="6" key="1">
    <citation type="submission" date="2022-06" db="EMBL/GenBank/DDBJ databases">
        <title>Isolation and Genomics of Futiania mangrovii gen. nov., sp. nov., a Rare and Metabolically-versatile member in the Class Alphaproteobacteria.</title>
        <authorList>
            <person name="Liu L."/>
            <person name="Huang W.-C."/>
            <person name="Pan J."/>
            <person name="Li J."/>
            <person name="Huang Y."/>
            <person name="Du H."/>
            <person name="Liu Y."/>
            <person name="Li M."/>
        </authorList>
    </citation>
    <scope>NUCLEOTIDE SEQUENCE</scope>
    <source>
        <strain evidence="6">FT118</strain>
    </source>
</reference>
<dbReference type="Pfam" id="PF13307">
    <property type="entry name" value="Helicase_C_2"/>
    <property type="match status" value="1"/>
</dbReference>
<dbReference type="InterPro" id="IPR006555">
    <property type="entry name" value="ATP-dep_Helicase_C"/>
</dbReference>
<evidence type="ECO:0000256" key="3">
    <source>
        <dbReference type="ARBA" id="ARBA00022840"/>
    </source>
</evidence>
<dbReference type="Proteomes" id="UP001055804">
    <property type="component" value="Unassembled WGS sequence"/>
</dbReference>
<accession>A0A9J6PJF6</accession>
<dbReference type="SMART" id="SM00491">
    <property type="entry name" value="HELICc2"/>
    <property type="match status" value="1"/>
</dbReference>
<evidence type="ECO:0000256" key="2">
    <source>
        <dbReference type="ARBA" id="ARBA00022801"/>
    </source>
</evidence>
<evidence type="ECO:0000313" key="6">
    <source>
        <dbReference type="EMBL" id="MCP1336210.1"/>
    </source>
</evidence>
<keyword evidence="1" id="KW-0547">Nucleotide-binding</keyword>
<dbReference type="PANTHER" id="PTHR11472">
    <property type="entry name" value="DNA REPAIR DEAD HELICASE RAD3/XP-D SUBFAMILY MEMBER"/>
    <property type="match status" value="1"/>
</dbReference>
<name>A0A9J6PJF6_9PROT</name>
<feature type="domain" description="Helicase ATP-binding" evidence="5">
    <location>
        <begin position="214"/>
        <end position="499"/>
    </location>
</feature>
<dbReference type="GO" id="GO:0006139">
    <property type="term" value="P:nucleobase-containing compound metabolic process"/>
    <property type="evidence" value="ECO:0007669"/>
    <property type="project" value="InterPro"/>
</dbReference>
<dbReference type="GO" id="GO:0005524">
    <property type="term" value="F:ATP binding"/>
    <property type="evidence" value="ECO:0007669"/>
    <property type="project" value="UniProtKB-KW"/>
</dbReference>
<evidence type="ECO:0000256" key="1">
    <source>
        <dbReference type="ARBA" id="ARBA00022741"/>
    </source>
</evidence>
<organism evidence="6 7">
    <name type="scientific">Futiania mangrovi</name>
    <dbReference type="NCBI Taxonomy" id="2959716"/>
    <lineage>
        <taxon>Bacteria</taxon>
        <taxon>Pseudomonadati</taxon>
        <taxon>Pseudomonadota</taxon>
        <taxon>Alphaproteobacteria</taxon>
        <taxon>Futianiales</taxon>
        <taxon>Futianiaceae</taxon>
        <taxon>Futiania</taxon>
    </lineage>
</organism>
<gene>
    <name evidence="6" type="ORF">NJQ99_07315</name>
</gene>
<dbReference type="AlphaFoldDB" id="A0A9J6PJF6"/>
<proteinExistence type="inferred from homology"/>
<keyword evidence="7" id="KW-1185">Reference proteome</keyword>
<dbReference type="SUPFAM" id="SSF52540">
    <property type="entry name" value="P-loop containing nucleoside triphosphate hydrolases"/>
    <property type="match status" value="1"/>
</dbReference>
<dbReference type="InterPro" id="IPR045028">
    <property type="entry name" value="DinG/Rad3-like"/>
</dbReference>
<dbReference type="Gene3D" id="3.40.50.300">
    <property type="entry name" value="P-loop containing nucleotide triphosphate hydrolases"/>
    <property type="match status" value="2"/>
</dbReference>
<dbReference type="GO" id="GO:0003678">
    <property type="term" value="F:DNA helicase activity"/>
    <property type="evidence" value="ECO:0007669"/>
    <property type="project" value="TreeGrafter"/>
</dbReference>
<dbReference type="InterPro" id="IPR014013">
    <property type="entry name" value="Helic_SF1/SF2_ATP-bd_DinG/Rad3"/>
</dbReference>
<evidence type="ECO:0000256" key="4">
    <source>
        <dbReference type="ARBA" id="ARBA00038058"/>
    </source>
</evidence>
<evidence type="ECO:0000313" key="7">
    <source>
        <dbReference type="Proteomes" id="UP001055804"/>
    </source>
</evidence>
<protein>
    <submittedName>
        <fullName evidence="6">ATP-dependent DNA helicase</fullName>
    </submittedName>
</protein>
<keyword evidence="6" id="KW-0347">Helicase</keyword>
<dbReference type="InterPro" id="IPR027417">
    <property type="entry name" value="P-loop_NTPase"/>
</dbReference>
<keyword evidence="2" id="KW-0378">Hydrolase</keyword>
<sequence>MADSEQQADPRPTAASAAEAPAALVAAAGRALVCTAEGEIVAPSPSAARNLLTAGPVLVAHAPFTARRLDAARPARHPGLFDALELFAFVRPAATCAPTPSGLARALGLEVPETLEDQALALHMAVQALLAEAARTSGEERAHVARLVRQMGKAGWAWAGPLLGALDEGAEAPPAERARNAFAVWEALPRWEDEAGRGAPGTAAVSGQEARDRLARLVGRAAEVRPTQAAYAETAAKAFAPRAMEGAPNVVLAEAGTGIGKTLGYLAPASVWAEKNDGAVWVSTYTKALQRQIDRELDRLYPDPREKRARAVVRKGRENYLCLLNYQEAVGRAATGGSDPVALGFVARWLVATRDGDVIGGDLPGWLPDLMGGAFSGLTDRRGECIYSACEHYRRCFIERTVRRARGADIVVANHALVMAQAALDALIDAPDEDGVSEARTRLVFDEGHHLFEAADSAFSACLSGLETAELRRWVRGAESRRRRGRGLETRLADLIAAIPEDRPREKAEGALRAARARAADLPGEGWTSRIREGTPAGPAETLLAGLMAHVRARSPEGAGLAQEAELRPLTDGLSEAADALATVLDDLAGNLRALSGALRARLTNEAETLDTAERTRLAAAARGLDRRAKVMLPTWISMLRGIDADPPEGAVDWVSVDPIGARALDVALRRHLLDPMAPFAVSVLAPAHGALITSATLRDRELDAAQDGNWVSAEARTGARHLPLPAIRASFTSPFDYGAETRVFIVTDVRRDEPAEVAAAYEALIRAAGGGTLGLFTAIRRLKAVHERIAPKLEGDGLPLYAQHVDAMDVGGLVDLFREEEDASLLGTDAVRDGVDVPGRALRLAVFDRVPWPRPDILHKARRAHFGRRTYDDMLVRLRLAQAFGRLIRRQGDRGVFVLLDAMTPSRLLTAFPPETPVARVGLAEAVGETRAFLHRHAGDLP</sequence>